<evidence type="ECO:0000313" key="2">
    <source>
        <dbReference type="EMBL" id="GJS97527.1"/>
    </source>
</evidence>
<reference evidence="2" key="1">
    <citation type="journal article" date="2022" name="Int. J. Mol. Sci.">
        <title>Draft Genome of Tanacetum Coccineum: Genomic Comparison of Closely Related Tanacetum-Family Plants.</title>
        <authorList>
            <person name="Yamashiro T."/>
            <person name="Shiraishi A."/>
            <person name="Nakayama K."/>
            <person name="Satake H."/>
        </authorList>
    </citation>
    <scope>NUCLEOTIDE SEQUENCE</scope>
</reference>
<keyword evidence="1" id="KW-1133">Transmembrane helix</keyword>
<name>A0ABQ5A8N2_9ASTR</name>
<accession>A0ABQ5A8N2</accession>
<protein>
    <submittedName>
        <fullName evidence="2">Uncharacterized protein</fullName>
    </submittedName>
</protein>
<dbReference type="PANTHER" id="PTHR45786:SF74">
    <property type="entry name" value="ATP-DEPENDENT DNA HELICASE"/>
    <property type="match status" value="1"/>
</dbReference>
<comment type="caution">
    <text evidence="2">The sequence shown here is derived from an EMBL/GenBank/DDBJ whole genome shotgun (WGS) entry which is preliminary data.</text>
</comment>
<evidence type="ECO:0000313" key="3">
    <source>
        <dbReference type="Proteomes" id="UP001151760"/>
    </source>
</evidence>
<keyword evidence="3" id="KW-1185">Reference proteome</keyword>
<keyword evidence="1" id="KW-0472">Membrane</keyword>
<reference evidence="2" key="2">
    <citation type="submission" date="2022-01" db="EMBL/GenBank/DDBJ databases">
        <authorList>
            <person name="Yamashiro T."/>
            <person name="Shiraishi A."/>
            <person name="Satake H."/>
            <person name="Nakayama K."/>
        </authorList>
    </citation>
    <scope>NUCLEOTIDE SEQUENCE</scope>
</reference>
<dbReference type="Proteomes" id="UP001151760">
    <property type="component" value="Unassembled WGS sequence"/>
</dbReference>
<proteinExistence type="predicted"/>
<sequence length="360" mass="40323">MFGDDNWNEGFGTTSDRQQYRRRFLYNRSGFPQTDFRHGSVNEGWYVPAGNVVFNTSGYVEGDVVLDFKDSAMRESSRSDLVGENGYAQWAILFNHLIMLYGIVRHLLWRVILRMVTTASGSSSLQNVNGIGLSAARNVRPPTVNQTGCSLFMDSNCVNNSGQNCPDNVSRQNSPANIGHKFTGIGNSIGSRRSHTTDRKTLPHVPSASIVGSMNAQPKGISSYYIDIGDCDCSCEHCDAKFWYGERLKGCSTDREIGSLCPTKGDPPRFLQLYIYDTENEVANRMRHFRGTSSSNLDPVIVQRLIGFLDEHNKLVRLFWTARDKCACQFVPDFKIRLYSVVGAREYDLPTSQTLSGIVF</sequence>
<feature type="transmembrane region" description="Helical" evidence="1">
    <location>
        <begin position="87"/>
        <end position="104"/>
    </location>
</feature>
<evidence type="ECO:0000256" key="1">
    <source>
        <dbReference type="SAM" id="Phobius"/>
    </source>
</evidence>
<keyword evidence="1" id="KW-0812">Transmembrane</keyword>
<gene>
    <name evidence="2" type="ORF">Tco_0804495</name>
</gene>
<organism evidence="2 3">
    <name type="scientific">Tanacetum coccineum</name>
    <dbReference type="NCBI Taxonomy" id="301880"/>
    <lineage>
        <taxon>Eukaryota</taxon>
        <taxon>Viridiplantae</taxon>
        <taxon>Streptophyta</taxon>
        <taxon>Embryophyta</taxon>
        <taxon>Tracheophyta</taxon>
        <taxon>Spermatophyta</taxon>
        <taxon>Magnoliopsida</taxon>
        <taxon>eudicotyledons</taxon>
        <taxon>Gunneridae</taxon>
        <taxon>Pentapetalae</taxon>
        <taxon>asterids</taxon>
        <taxon>campanulids</taxon>
        <taxon>Asterales</taxon>
        <taxon>Asteraceae</taxon>
        <taxon>Asteroideae</taxon>
        <taxon>Anthemideae</taxon>
        <taxon>Anthemidinae</taxon>
        <taxon>Tanacetum</taxon>
    </lineage>
</organism>
<dbReference type="PANTHER" id="PTHR45786">
    <property type="entry name" value="DNA BINDING PROTEIN-LIKE"/>
    <property type="match status" value="1"/>
</dbReference>
<dbReference type="EMBL" id="BQNB010011969">
    <property type="protein sequence ID" value="GJS97527.1"/>
    <property type="molecule type" value="Genomic_DNA"/>
</dbReference>